<feature type="transmembrane region" description="Helical" evidence="4">
    <location>
        <begin position="180"/>
        <end position="199"/>
    </location>
</feature>
<dbReference type="GO" id="GO:0005886">
    <property type="term" value="C:plasma membrane"/>
    <property type="evidence" value="ECO:0007669"/>
    <property type="project" value="TreeGrafter"/>
</dbReference>
<dbReference type="Gene3D" id="1.20.1250.20">
    <property type="entry name" value="MFS general substrate transporter like domains"/>
    <property type="match status" value="1"/>
</dbReference>
<dbReference type="SUPFAM" id="SSF103473">
    <property type="entry name" value="MFS general substrate transporter"/>
    <property type="match status" value="1"/>
</dbReference>
<feature type="transmembrane region" description="Helical" evidence="4">
    <location>
        <begin position="256"/>
        <end position="278"/>
    </location>
</feature>
<name>A0A6L3MYM6_9BURK</name>
<accession>A0A6L3MYM6</accession>
<reference evidence="6 7" key="1">
    <citation type="submission" date="2019-09" db="EMBL/GenBank/DDBJ databases">
        <title>Draft genome sequences of 48 bacterial type strains from the CCUG.</title>
        <authorList>
            <person name="Tunovic T."/>
            <person name="Pineiro-Iglesias B."/>
            <person name="Unosson C."/>
            <person name="Inganas E."/>
            <person name="Ohlen M."/>
            <person name="Cardew S."/>
            <person name="Jensie-Markopoulos S."/>
            <person name="Salva-Serra F."/>
            <person name="Jaen-Luchoro D."/>
            <person name="Karlsson R."/>
            <person name="Svensson-Stadler L."/>
            <person name="Chun J."/>
            <person name="Moore E."/>
        </authorList>
    </citation>
    <scope>NUCLEOTIDE SEQUENCE [LARGE SCALE GENOMIC DNA]</scope>
    <source>
        <strain evidence="6 7">CCUG 65686</strain>
    </source>
</reference>
<keyword evidence="3 4" id="KW-0472">Membrane</keyword>
<dbReference type="PANTHER" id="PTHR43129:SF1">
    <property type="entry name" value="FOSMIDOMYCIN RESISTANCE PROTEIN"/>
    <property type="match status" value="1"/>
</dbReference>
<proteinExistence type="predicted"/>
<evidence type="ECO:0000259" key="5">
    <source>
        <dbReference type="PROSITE" id="PS50850"/>
    </source>
</evidence>
<feature type="transmembrane region" description="Helical" evidence="4">
    <location>
        <begin position="290"/>
        <end position="310"/>
    </location>
</feature>
<dbReference type="PANTHER" id="PTHR43129">
    <property type="entry name" value="FOSMIDOMYCIN RESISTANCE PROTEIN"/>
    <property type="match status" value="1"/>
</dbReference>
<dbReference type="RefSeq" id="WP_059883616.1">
    <property type="nucleotide sequence ID" value="NZ_CABVPM010000008.1"/>
</dbReference>
<evidence type="ECO:0000256" key="2">
    <source>
        <dbReference type="ARBA" id="ARBA00022989"/>
    </source>
</evidence>
<feature type="transmembrane region" description="Helical" evidence="4">
    <location>
        <begin position="372"/>
        <end position="396"/>
    </location>
</feature>
<keyword evidence="2 4" id="KW-1133">Transmembrane helix</keyword>
<dbReference type="PROSITE" id="PS50850">
    <property type="entry name" value="MFS"/>
    <property type="match status" value="1"/>
</dbReference>
<evidence type="ECO:0000313" key="6">
    <source>
        <dbReference type="EMBL" id="KAB0638527.1"/>
    </source>
</evidence>
<protein>
    <submittedName>
        <fullName evidence="6">MFS transporter</fullName>
    </submittedName>
</protein>
<feature type="transmembrane region" description="Helical" evidence="4">
    <location>
        <begin position="347"/>
        <end position="366"/>
    </location>
</feature>
<evidence type="ECO:0000256" key="4">
    <source>
        <dbReference type="SAM" id="Phobius"/>
    </source>
</evidence>
<dbReference type="Pfam" id="PF07690">
    <property type="entry name" value="MFS_1"/>
    <property type="match status" value="2"/>
</dbReference>
<sequence length="402" mass="40958">MSDLKGDLSFAAPPVSASSARRRSLIAACGAHAVHDGLTDVIYVLLPIWQAQFGINYAQIGMLRGAYSGTMAGFQLLASRAARRWGRKRLLVGGTALAGLAYLVAGQAGGLAVLLIALLLGGLGASTQHPLASSMVTDAYEAGGGVKEALSQYNFSGDIGKTLIPGLIGLLLTVVTWRTSATLIGVLGVVSAVLLGWLIPSNGTAHAAREKAANAAAGNGSAAGLRALLATGTLDSAVRMGFLTFLPFLLKSKGAGTAGIGLALTLLFVGGAFGKLLCGYLGARVGMMKTVWLTESATSLLIVLAVFAPLVAMMAMLPLLGLALNGTSSVLYGVVPELAGPGRRDQAFALFYTGTIGGGALAPVVFGRLGDLAGVPVALIALAAFLLLTLPLSWYVQKGLQR</sequence>
<dbReference type="AlphaFoldDB" id="A0A6L3MYM6"/>
<gene>
    <name evidence="6" type="ORF">F7R25_12205</name>
</gene>
<feature type="transmembrane region" description="Helical" evidence="4">
    <location>
        <begin position="90"/>
        <end position="120"/>
    </location>
</feature>
<evidence type="ECO:0000256" key="1">
    <source>
        <dbReference type="ARBA" id="ARBA00022692"/>
    </source>
</evidence>
<dbReference type="InterPro" id="IPR011701">
    <property type="entry name" value="MFS"/>
</dbReference>
<dbReference type="InterPro" id="IPR036259">
    <property type="entry name" value="MFS_trans_sf"/>
</dbReference>
<keyword evidence="1 4" id="KW-0812">Transmembrane</keyword>
<feature type="domain" description="Major facilitator superfamily (MFS) profile" evidence="5">
    <location>
        <begin position="24"/>
        <end position="401"/>
    </location>
</feature>
<comment type="caution">
    <text evidence="6">The sequence shown here is derived from an EMBL/GenBank/DDBJ whole genome shotgun (WGS) entry which is preliminary data.</text>
</comment>
<dbReference type="InterPro" id="IPR020846">
    <property type="entry name" value="MFS_dom"/>
</dbReference>
<evidence type="ECO:0000256" key="3">
    <source>
        <dbReference type="ARBA" id="ARBA00023136"/>
    </source>
</evidence>
<feature type="transmembrane region" description="Helical" evidence="4">
    <location>
        <begin position="316"/>
        <end position="335"/>
    </location>
</feature>
<dbReference type="GO" id="GO:0022857">
    <property type="term" value="F:transmembrane transporter activity"/>
    <property type="evidence" value="ECO:0007669"/>
    <property type="project" value="InterPro"/>
</dbReference>
<dbReference type="Proteomes" id="UP000473470">
    <property type="component" value="Unassembled WGS sequence"/>
</dbReference>
<organism evidence="6 7">
    <name type="scientific">Burkholderia stagnalis</name>
    <dbReference type="NCBI Taxonomy" id="1503054"/>
    <lineage>
        <taxon>Bacteria</taxon>
        <taxon>Pseudomonadati</taxon>
        <taxon>Pseudomonadota</taxon>
        <taxon>Betaproteobacteria</taxon>
        <taxon>Burkholderiales</taxon>
        <taxon>Burkholderiaceae</taxon>
        <taxon>Burkholderia</taxon>
        <taxon>Burkholderia cepacia complex</taxon>
    </lineage>
</organism>
<dbReference type="EMBL" id="VZOK01000014">
    <property type="protein sequence ID" value="KAB0638527.1"/>
    <property type="molecule type" value="Genomic_DNA"/>
</dbReference>
<evidence type="ECO:0000313" key="7">
    <source>
        <dbReference type="Proteomes" id="UP000473470"/>
    </source>
</evidence>